<accession>A0A6A3CVW9</accession>
<dbReference type="InterPro" id="IPR012677">
    <property type="entry name" value="Nucleotide-bd_a/b_plait_sf"/>
</dbReference>
<dbReference type="PANTHER" id="PTHR15608:SF0">
    <property type="entry name" value="HIV TAT-SPECIFIC FACTOR 1"/>
    <property type="match status" value="1"/>
</dbReference>
<keyword evidence="4 6" id="KW-0694">RNA-binding</keyword>
<reference evidence="9" key="1">
    <citation type="submission" date="2019-09" db="EMBL/GenBank/DDBJ databases">
        <title>Draft genome information of white flower Hibiscus syriacus.</title>
        <authorList>
            <person name="Kim Y.-M."/>
        </authorList>
    </citation>
    <scope>NUCLEOTIDE SEQUENCE [LARGE SCALE GENOMIC DNA]</scope>
    <source>
        <strain evidence="9">YM2019G1</strain>
    </source>
</reference>
<dbReference type="GO" id="GO:0005686">
    <property type="term" value="C:U2 snRNP"/>
    <property type="evidence" value="ECO:0007669"/>
    <property type="project" value="TreeGrafter"/>
</dbReference>
<gene>
    <name evidence="9" type="ORF">F3Y22_tig00001825pilonHSYRG00213</name>
</gene>
<dbReference type="SMART" id="SM00360">
    <property type="entry name" value="RRM"/>
    <property type="match status" value="1"/>
</dbReference>
<dbReference type="AlphaFoldDB" id="A0A6A3CVW9"/>
<evidence type="ECO:0000256" key="6">
    <source>
        <dbReference type="PROSITE-ProRule" id="PRU00176"/>
    </source>
</evidence>
<evidence type="ECO:0000259" key="8">
    <source>
        <dbReference type="PROSITE" id="PS50102"/>
    </source>
</evidence>
<dbReference type="InterPro" id="IPR034392">
    <property type="entry name" value="TatSF1-like_RRM1"/>
</dbReference>
<keyword evidence="2" id="KW-0507">mRNA processing</keyword>
<name>A0A6A3CVW9_HIBSY</name>
<dbReference type="Gene3D" id="3.30.70.330">
    <property type="match status" value="1"/>
</dbReference>
<dbReference type="PANTHER" id="PTHR15608">
    <property type="entry name" value="SPLICING FACTOR U2AF-ASSOCIATED PROTEIN 2"/>
    <property type="match status" value="1"/>
</dbReference>
<evidence type="ECO:0000313" key="10">
    <source>
        <dbReference type="Proteomes" id="UP000436088"/>
    </source>
</evidence>
<evidence type="ECO:0000256" key="3">
    <source>
        <dbReference type="ARBA" id="ARBA00022737"/>
    </source>
</evidence>
<dbReference type="GO" id="GO:0000398">
    <property type="term" value="P:mRNA splicing, via spliceosome"/>
    <property type="evidence" value="ECO:0007669"/>
    <property type="project" value="InterPro"/>
</dbReference>
<dbReference type="CDD" id="cd12281">
    <property type="entry name" value="RRM1_TatSF1_like"/>
    <property type="match status" value="1"/>
</dbReference>
<feature type="region of interest" description="Disordered" evidence="7">
    <location>
        <begin position="266"/>
        <end position="296"/>
    </location>
</feature>
<evidence type="ECO:0000256" key="7">
    <source>
        <dbReference type="SAM" id="MobiDB-lite"/>
    </source>
</evidence>
<evidence type="ECO:0000256" key="2">
    <source>
        <dbReference type="ARBA" id="ARBA00022664"/>
    </source>
</evidence>
<dbReference type="SUPFAM" id="SSF54928">
    <property type="entry name" value="RNA-binding domain, RBD"/>
    <property type="match status" value="1"/>
</dbReference>
<dbReference type="Proteomes" id="UP000436088">
    <property type="component" value="Unassembled WGS sequence"/>
</dbReference>
<dbReference type="FunFam" id="3.30.70.330:FF:000329">
    <property type="entry name" value="splicing factor U2AF-associated protein 2"/>
    <property type="match status" value="1"/>
</dbReference>
<dbReference type="InterPro" id="IPR034393">
    <property type="entry name" value="TatSF1-like"/>
</dbReference>
<comment type="caution">
    <text evidence="9">The sequence shown here is derived from an EMBL/GenBank/DDBJ whole genome shotgun (WGS) entry which is preliminary data.</text>
</comment>
<dbReference type="PROSITE" id="PS50102">
    <property type="entry name" value="RRM"/>
    <property type="match status" value="1"/>
</dbReference>
<keyword evidence="3" id="KW-0677">Repeat</keyword>
<sequence length="398" mass="44837">MVETPNLSSIQQQIAELTTLVTQATDGIKPPKWWTEEQVQNSPEIKQMLHVWTSRNKSKPFQRMLKAKHKLVSMDNKGVNHDAKIEKSDVPYVPCTHEGLLMWKYASMNSIDFLIEKNLNAAVTNNISATVPSGDGVALLNRMEVTSNDVGGSDEFEKWKREIRETEAERMKNGYVSISTGDGFNLDDHDRPLTPTEGEEEFIDDDGTMYKWDRSLRAWVPHDDTSTKNENYGVEEMTFLKEDEAFPTVSATDVVAADASIREDVNGNGKKMEVSSTPKRKLLEKPVDKKESNKPPDSWFELKVNTHVYVTGLTDDVTVEELVEVFSKCGIIKQDPKSKRPCVKIYVDKETRRKKGDALVTYLKEPSVALAVQILDGTPFRTDGKIHMPVSDREAVAG</sequence>
<proteinExistence type="inferred from homology"/>
<evidence type="ECO:0000256" key="1">
    <source>
        <dbReference type="ARBA" id="ARBA00007747"/>
    </source>
</evidence>
<dbReference type="GO" id="GO:0005684">
    <property type="term" value="C:U2-type spliceosomal complex"/>
    <property type="evidence" value="ECO:0007669"/>
    <property type="project" value="TreeGrafter"/>
</dbReference>
<comment type="similarity">
    <text evidence="1">Belongs to the HTATSF1 family.</text>
</comment>
<protein>
    <recommendedName>
        <fullName evidence="8">RRM domain-containing protein</fullName>
    </recommendedName>
</protein>
<keyword evidence="5" id="KW-0508">mRNA splicing</keyword>
<keyword evidence="10" id="KW-1185">Reference proteome</keyword>
<evidence type="ECO:0000256" key="5">
    <source>
        <dbReference type="ARBA" id="ARBA00023187"/>
    </source>
</evidence>
<organism evidence="9 10">
    <name type="scientific">Hibiscus syriacus</name>
    <name type="common">Rose of Sharon</name>
    <dbReference type="NCBI Taxonomy" id="106335"/>
    <lineage>
        <taxon>Eukaryota</taxon>
        <taxon>Viridiplantae</taxon>
        <taxon>Streptophyta</taxon>
        <taxon>Embryophyta</taxon>
        <taxon>Tracheophyta</taxon>
        <taxon>Spermatophyta</taxon>
        <taxon>Magnoliopsida</taxon>
        <taxon>eudicotyledons</taxon>
        <taxon>Gunneridae</taxon>
        <taxon>Pentapetalae</taxon>
        <taxon>rosids</taxon>
        <taxon>malvids</taxon>
        <taxon>Malvales</taxon>
        <taxon>Malvaceae</taxon>
        <taxon>Malvoideae</taxon>
        <taxon>Hibiscus</taxon>
    </lineage>
</organism>
<feature type="compositionally biased region" description="Basic and acidic residues" evidence="7">
    <location>
        <begin position="281"/>
        <end position="294"/>
    </location>
</feature>
<evidence type="ECO:0000313" key="9">
    <source>
        <dbReference type="EMBL" id="KAE8732627.1"/>
    </source>
</evidence>
<dbReference type="GO" id="GO:0003723">
    <property type="term" value="F:RNA binding"/>
    <property type="evidence" value="ECO:0007669"/>
    <property type="project" value="UniProtKB-UniRule"/>
</dbReference>
<dbReference type="EMBL" id="VEPZ02000142">
    <property type="protein sequence ID" value="KAE8732627.1"/>
    <property type="molecule type" value="Genomic_DNA"/>
</dbReference>
<dbReference type="InterPro" id="IPR000504">
    <property type="entry name" value="RRM_dom"/>
</dbReference>
<dbReference type="InterPro" id="IPR035979">
    <property type="entry name" value="RBD_domain_sf"/>
</dbReference>
<feature type="domain" description="RRM" evidence="8">
    <location>
        <begin position="306"/>
        <end position="393"/>
    </location>
</feature>
<dbReference type="Pfam" id="PF00076">
    <property type="entry name" value="RRM_1"/>
    <property type="match status" value="1"/>
</dbReference>
<evidence type="ECO:0000256" key="4">
    <source>
        <dbReference type="ARBA" id="ARBA00022884"/>
    </source>
</evidence>